<evidence type="ECO:0000256" key="3">
    <source>
        <dbReference type="ARBA" id="ARBA00022833"/>
    </source>
</evidence>
<keyword evidence="6" id="KW-1185">Reference proteome</keyword>
<dbReference type="AlphaFoldDB" id="A0A0T6B181"/>
<keyword evidence="1" id="KW-0479">Metal-binding</keyword>
<organism evidence="5 6">
    <name type="scientific">Oryctes borbonicus</name>
    <dbReference type="NCBI Taxonomy" id="1629725"/>
    <lineage>
        <taxon>Eukaryota</taxon>
        <taxon>Metazoa</taxon>
        <taxon>Ecdysozoa</taxon>
        <taxon>Arthropoda</taxon>
        <taxon>Hexapoda</taxon>
        <taxon>Insecta</taxon>
        <taxon>Pterygota</taxon>
        <taxon>Neoptera</taxon>
        <taxon>Endopterygota</taxon>
        <taxon>Coleoptera</taxon>
        <taxon>Polyphaga</taxon>
        <taxon>Scarabaeiformia</taxon>
        <taxon>Scarabaeidae</taxon>
        <taxon>Dynastinae</taxon>
        <taxon>Oryctes</taxon>
    </lineage>
</organism>
<comment type="caution">
    <text evidence="5">The sequence shown here is derived from an EMBL/GenBank/DDBJ whole genome shotgun (WGS) entry which is preliminary data.</text>
</comment>
<keyword evidence="3" id="KW-0862">Zinc</keyword>
<proteinExistence type="predicted"/>
<sequence length="190" mass="21924">MEFNVEARKLQLENLDQFIASYKRKVENVLDTIGWNIRDTLQDNQFITCSLDPSHKVPQKAADDHIQKCALRKEGYALNEEFLSEPQQGARSIHIDDHRKIEILSAAHKTIEDFKSGWNGQDPDPKTSNRLTSTFSTDERLALYNYAIAKSIGQAKLPEFDIFSLKSKRDDGKPLTYEEKLALERDLKRR</sequence>
<gene>
    <name evidence="5" type="ORF">AMK59_5903</name>
</gene>
<dbReference type="Proteomes" id="UP000051574">
    <property type="component" value="Unassembled WGS sequence"/>
</dbReference>
<keyword evidence="2" id="KW-0863">Zinc-finger</keyword>
<feature type="domain" description="CHHC U11-48K-type" evidence="4">
    <location>
        <begin position="46"/>
        <end position="73"/>
    </location>
</feature>
<accession>A0A0T6B181</accession>
<name>A0A0T6B181_9SCAR</name>
<evidence type="ECO:0000256" key="1">
    <source>
        <dbReference type="ARBA" id="ARBA00022723"/>
    </source>
</evidence>
<reference evidence="5 6" key="1">
    <citation type="submission" date="2015-09" db="EMBL/GenBank/DDBJ databases">
        <title>Draft genome of the scarab beetle Oryctes borbonicus.</title>
        <authorList>
            <person name="Meyer J.M."/>
            <person name="Markov G.V."/>
            <person name="Baskaran P."/>
            <person name="Herrmann M."/>
            <person name="Sommer R.J."/>
            <person name="Roedelsperger C."/>
        </authorList>
    </citation>
    <scope>NUCLEOTIDE SEQUENCE [LARGE SCALE GENOMIC DNA]</scope>
    <source>
        <strain evidence="5">OB123</strain>
        <tissue evidence="5">Whole animal</tissue>
    </source>
</reference>
<dbReference type="GO" id="GO:0008270">
    <property type="term" value="F:zinc ion binding"/>
    <property type="evidence" value="ECO:0007669"/>
    <property type="project" value="UniProtKB-KW"/>
</dbReference>
<dbReference type="InterPro" id="IPR022776">
    <property type="entry name" value="TRM13/UPF0224_CHHC_Znf_dom"/>
</dbReference>
<evidence type="ECO:0000313" key="6">
    <source>
        <dbReference type="Proteomes" id="UP000051574"/>
    </source>
</evidence>
<feature type="non-terminal residue" evidence="5">
    <location>
        <position position="190"/>
    </location>
</feature>
<dbReference type="EMBL" id="LJIG01016359">
    <property type="protein sequence ID" value="KRT80837.1"/>
    <property type="molecule type" value="Genomic_DNA"/>
</dbReference>
<dbReference type="OrthoDB" id="69229at2759"/>
<protein>
    <recommendedName>
        <fullName evidence="4">CHHC U11-48K-type domain-containing protein</fullName>
    </recommendedName>
</protein>
<evidence type="ECO:0000313" key="5">
    <source>
        <dbReference type="EMBL" id="KRT80837.1"/>
    </source>
</evidence>
<evidence type="ECO:0000256" key="2">
    <source>
        <dbReference type="ARBA" id="ARBA00022771"/>
    </source>
</evidence>
<dbReference type="PROSITE" id="PS51800">
    <property type="entry name" value="ZF_CHHC_U11_48K"/>
    <property type="match status" value="1"/>
</dbReference>
<evidence type="ECO:0000259" key="4">
    <source>
        <dbReference type="PROSITE" id="PS51800"/>
    </source>
</evidence>